<dbReference type="EMBL" id="JAEKNN010000030">
    <property type="protein sequence ID" value="MBJ7609178.1"/>
    <property type="molecule type" value="Genomic_DNA"/>
</dbReference>
<dbReference type="PANTHER" id="PTHR40659:SF1">
    <property type="entry name" value="NICKEL_COBALT EFFLUX SYSTEM RCNA"/>
    <property type="match status" value="1"/>
</dbReference>
<evidence type="ECO:0000256" key="8">
    <source>
        <dbReference type="ARBA" id="ARBA00022989"/>
    </source>
</evidence>
<feature type="transmembrane region" description="Helical" evidence="14">
    <location>
        <begin position="449"/>
        <end position="473"/>
    </location>
</feature>
<keyword evidence="3" id="KW-0171">Cobalt transport</keyword>
<evidence type="ECO:0000256" key="14">
    <source>
        <dbReference type="SAM" id="Phobius"/>
    </source>
</evidence>
<keyword evidence="5" id="KW-1003">Cell membrane</keyword>
<sequence length="526" mass="53530">MRSIAGATLGLSALVLLPIVASAHPLGNFTVNQYSGLVVRSDGVDVNYVLDMAEIPTAQLLSQLDSDESRLLTTSAADNYRHSECSTLEAAIAVRIDGATARLTVASSSLAFPPGAAGLHTLRLTCRFSTTSTTSPAGHSLTYANRNFDDRVGWREITAVGSSARLASSDVPATSISAQLTSYPADLLSSPLDLRGASLAVVDGSGGGGPTGVAPGPASILPRGVDQFTTAFVGLISRQDVNALFVVLALGLALVLGGIHAFAPGHGKTLMAAYLVGQRGSLRHAAALAGSVTATHTIGVLALGVALSVSTSFAPTAIYPVLGVVSGLIVVSIGLTLLLRAYRTRTPRAITVLALEDGSGATALPHELAAHVGLPGAITDAGHHHAHEDEVDAQPAAHQHGGRHHTHLPATTEAPRLRSVLAIGFAGGMVPSPSALVVLIGGIALHRTWFAVLLVLAYGVGMAVVLTGTGVALRHARTVIDRRLASRSSMPGRVVLARIAAAVPLLTGAAVVVVGVGLTLRSGGAI</sequence>
<dbReference type="GO" id="GO:0046583">
    <property type="term" value="F:monoatomic cation efflux transmembrane transporter activity"/>
    <property type="evidence" value="ECO:0007669"/>
    <property type="project" value="TreeGrafter"/>
</dbReference>
<dbReference type="AlphaFoldDB" id="A0A934KD52"/>
<name>A0A934KD52_9BACT</name>
<comment type="caution">
    <text evidence="15">The sequence shown here is derived from an EMBL/GenBank/DDBJ whole genome shotgun (WGS) entry which is preliminary data.</text>
</comment>
<evidence type="ECO:0000256" key="7">
    <source>
        <dbReference type="ARBA" id="ARBA00022692"/>
    </source>
</evidence>
<evidence type="ECO:0000256" key="1">
    <source>
        <dbReference type="ARBA" id="ARBA00002510"/>
    </source>
</evidence>
<organism evidence="15 16">
    <name type="scientific">Candidatus Amunia macphersoniae</name>
    <dbReference type="NCBI Taxonomy" id="3127014"/>
    <lineage>
        <taxon>Bacteria</taxon>
        <taxon>Bacillati</taxon>
        <taxon>Candidatus Dormiibacterota</taxon>
        <taxon>Candidatus Dormibacteria</taxon>
        <taxon>Candidatus Aeolococcales</taxon>
        <taxon>Candidatus Aeolococcaceae</taxon>
        <taxon>Candidatus Amunia</taxon>
    </lineage>
</organism>
<keyword evidence="7 14" id="KW-0812">Transmembrane</keyword>
<evidence type="ECO:0000256" key="5">
    <source>
        <dbReference type="ARBA" id="ARBA00022475"/>
    </source>
</evidence>
<feature type="region of interest" description="Disordered" evidence="13">
    <location>
        <begin position="383"/>
        <end position="410"/>
    </location>
</feature>
<evidence type="ECO:0000256" key="13">
    <source>
        <dbReference type="SAM" id="MobiDB-lite"/>
    </source>
</evidence>
<evidence type="ECO:0000313" key="15">
    <source>
        <dbReference type="EMBL" id="MBJ7609178.1"/>
    </source>
</evidence>
<keyword evidence="10" id="KW-0921">Nickel transport</keyword>
<feature type="transmembrane region" description="Helical" evidence="14">
    <location>
        <begin position="317"/>
        <end position="339"/>
    </location>
</feature>
<evidence type="ECO:0000256" key="10">
    <source>
        <dbReference type="ARBA" id="ARBA00023112"/>
    </source>
</evidence>
<keyword evidence="8 14" id="KW-1133">Transmembrane helix</keyword>
<feature type="transmembrane region" description="Helical" evidence="14">
    <location>
        <begin position="243"/>
        <end position="263"/>
    </location>
</feature>
<comment type="subcellular location">
    <subcellularLocation>
        <location evidence="2">Cell membrane</location>
        <topology evidence="2">Multi-pass membrane protein</topology>
    </subcellularLocation>
</comment>
<dbReference type="GO" id="GO:0005886">
    <property type="term" value="C:plasma membrane"/>
    <property type="evidence" value="ECO:0007669"/>
    <property type="project" value="UniProtKB-SubCell"/>
</dbReference>
<feature type="transmembrane region" description="Helical" evidence="14">
    <location>
        <begin position="494"/>
        <end position="520"/>
    </location>
</feature>
<dbReference type="InterPro" id="IPR051224">
    <property type="entry name" value="NiCoT_RcnA"/>
</dbReference>
<keyword evidence="9" id="KW-0406">Ion transport</keyword>
<dbReference type="Pfam" id="PF03824">
    <property type="entry name" value="NicO"/>
    <property type="match status" value="1"/>
</dbReference>
<feature type="transmembrane region" description="Helical" evidence="14">
    <location>
        <begin position="284"/>
        <end position="305"/>
    </location>
</feature>
<comment type="function">
    <text evidence="1">Efflux system for nickel and cobalt.</text>
</comment>
<accession>A0A934KD52</accession>
<evidence type="ECO:0000256" key="11">
    <source>
        <dbReference type="ARBA" id="ARBA00023136"/>
    </source>
</evidence>
<dbReference type="GO" id="GO:0006824">
    <property type="term" value="P:cobalt ion transport"/>
    <property type="evidence" value="ECO:0007669"/>
    <property type="project" value="UniProtKB-KW"/>
</dbReference>
<dbReference type="Proteomes" id="UP000614410">
    <property type="component" value="Unassembled WGS sequence"/>
</dbReference>
<evidence type="ECO:0000256" key="4">
    <source>
        <dbReference type="ARBA" id="ARBA00022448"/>
    </source>
</evidence>
<evidence type="ECO:0000256" key="12">
    <source>
        <dbReference type="ARBA" id="ARBA00023285"/>
    </source>
</evidence>
<evidence type="ECO:0000256" key="3">
    <source>
        <dbReference type="ARBA" id="ARBA00022426"/>
    </source>
</evidence>
<evidence type="ECO:0000256" key="9">
    <source>
        <dbReference type="ARBA" id="ARBA00023065"/>
    </source>
</evidence>
<feature type="transmembrane region" description="Helical" evidence="14">
    <location>
        <begin position="420"/>
        <end position="443"/>
    </location>
</feature>
<dbReference type="InterPro" id="IPR011541">
    <property type="entry name" value="Ni/Co_transpt_high_affinity"/>
</dbReference>
<dbReference type="PANTHER" id="PTHR40659">
    <property type="entry name" value="NICKEL/COBALT EFFLUX SYSTEM RCNA"/>
    <property type="match status" value="1"/>
</dbReference>
<proteinExistence type="predicted"/>
<evidence type="ECO:0000256" key="2">
    <source>
        <dbReference type="ARBA" id="ARBA00004651"/>
    </source>
</evidence>
<keyword evidence="6" id="KW-0533">Nickel</keyword>
<dbReference type="GO" id="GO:0015099">
    <property type="term" value="F:nickel cation transmembrane transporter activity"/>
    <property type="evidence" value="ECO:0007669"/>
    <property type="project" value="InterPro"/>
</dbReference>
<protein>
    <submittedName>
        <fullName evidence="15">Nickel transporter</fullName>
    </submittedName>
</protein>
<dbReference type="GO" id="GO:0032025">
    <property type="term" value="P:response to cobalt ion"/>
    <property type="evidence" value="ECO:0007669"/>
    <property type="project" value="TreeGrafter"/>
</dbReference>
<reference evidence="15 16" key="1">
    <citation type="submission" date="2020-10" db="EMBL/GenBank/DDBJ databases">
        <title>Ca. Dormibacterota MAGs.</title>
        <authorList>
            <person name="Montgomery K."/>
        </authorList>
    </citation>
    <scope>NUCLEOTIDE SEQUENCE [LARGE SCALE GENOMIC DNA]</scope>
    <source>
        <strain evidence="15">Mitchell_Peninsula_5</strain>
    </source>
</reference>
<gene>
    <name evidence="15" type="ORF">JF887_07065</name>
</gene>
<dbReference type="GO" id="GO:0010045">
    <property type="term" value="P:response to nickel cation"/>
    <property type="evidence" value="ECO:0007669"/>
    <property type="project" value="TreeGrafter"/>
</dbReference>
<keyword evidence="4" id="KW-0813">Transport</keyword>
<evidence type="ECO:0000256" key="6">
    <source>
        <dbReference type="ARBA" id="ARBA00022596"/>
    </source>
</evidence>
<keyword evidence="11 14" id="KW-0472">Membrane</keyword>
<evidence type="ECO:0000313" key="16">
    <source>
        <dbReference type="Proteomes" id="UP000614410"/>
    </source>
</evidence>
<keyword evidence="12" id="KW-0170">Cobalt</keyword>